<dbReference type="AlphaFoldDB" id="A0A9P8PHV7"/>
<name>A0A9P8PHV7_9ASCO</name>
<keyword evidence="2" id="KW-1185">Reference proteome</keyword>
<dbReference type="Proteomes" id="UP000769157">
    <property type="component" value="Unassembled WGS sequence"/>
</dbReference>
<comment type="caution">
    <text evidence="1">The sequence shown here is derived from an EMBL/GenBank/DDBJ whole genome shotgun (WGS) entry which is preliminary data.</text>
</comment>
<reference evidence="1" key="1">
    <citation type="journal article" date="2021" name="Open Biol.">
        <title>Shared evolutionary footprints suggest mitochondrial oxidative damage underlies multiple complex I losses in fungi.</title>
        <authorList>
            <person name="Schikora-Tamarit M.A."/>
            <person name="Marcet-Houben M."/>
            <person name="Nosek J."/>
            <person name="Gabaldon T."/>
        </authorList>
    </citation>
    <scope>NUCLEOTIDE SEQUENCE</scope>
    <source>
        <strain evidence="1">CBS6075</strain>
    </source>
</reference>
<organism evidence="1 2">
    <name type="scientific">Ogataea philodendri</name>
    <dbReference type="NCBI Taxonomy" id="1378263"/>
    <lineage>
        <taxon>Eukaryota</taxon>
        <taxon>Fungi</taxon>
        <taxon>Dikarya</taxon>
        <taxon>Ascomycota</taxon>
        <taxon>Saccharomycotina</taxon>
        <taxon>Pichiomycetes</taxon>
        <taxon>Pichiales</taxon>
        <taxon>Pichiaceae</taxon>
        <taxon>Ogataea</taxon>
    </lineage>
</organism>
<evidence type="ECO:0000313" key="2">
    <source>
        <dbReference type="Proteomes" id="UP000769157"/>
    </source>
</evidence>
<sequence>MGTRVNKHTSPVFSQLVQILVTCVPEESSKALQRTFFRRHSSHALETLERFRGGTSAEVDVSEEVVCPCSCWESDITTPFTTVDMEDAEEDELSWGAWCRSETEACGDTELVALSDPLSELEPWGLCASERGSTDVILAWTNVWVNRN</sequence>
<reference evidence="1" key="2">
    <citation type="submission" date="2021-01" db="EMBL/GenBank/DDBJ databases">
        <authorList>
            <person name="Schikora-Tamarit M.A."/>
        </authorList>
    </citation>
    <scope>NUCLEOTIDE SEQUENCE</scope>
    <source>
        <strain evidence="1">CBS6075</strain>
    </source>
</reference>
<accession>A0A9P8PHV7</accession>
<evidence type="ECO:0000313" key="1">
    <source>
        <dbReference type="EMBL" id="KAH3671562.1"/>
    </source>
</evidence>
<protein>
    <submittedName>
        <fullName evidence="1">Uncharacterized protein</fullName>
    </submittedName>
</protein>
<dbReference type="EMBL" id="JAEUBE010000055">
    <property type="protein sequence ID" value="KAH3671562.1"/>
    <property type="molecule type" value="Genomic_DNA"/>
</dbReference>
<dbReference type="GeneID" id="70232233"/>
<gene>
    <name evidence="1" type="ORF">OGAPHI_000265</name>
</gene>
<proteinExistence type="predicted"/>
<dbReference type="RefSeq" id="XP_046064738.1">
    <property type="nucleotide sequence ID" value="XM_046203562.1"/>
</dbReference>